<accession>A0A2H0W1J8</accession>
<proteinExistence type="predicted"/>
<organism evidence="1 2">
    <name type="scientific">Candidatus Buchananbacteria bacterium CG10_big_fil_rev_8_21_14_0_10_42_9</name>
    <dbReference type="NCBI Taxonomy" id="1974526"/>
    <lineage>
        <taxon>Bacteria</taxon>
        <taxon>Candidatus Buchananiibacteriota</taxon>
    </lineage>
</organism>
<evidence type="ECO:0000313" key="1">
    <source>
        <dbReference type="EMBL" id="PIS05233.1"/>
    </source>
</evidence>
<dbReference type="Proteomes" id="UP000230935">
    <property type="component" value="Unassembled WGS sequence"/>
</dbReference>
<gene>
    <name evidence="1" type="ORF">COT81_02105</name>
</gene>
<comment type="caution">
    <text evidence="1">The sequence shown here is derived from an EMBL/GenBank/DDBJ whole genome shotgun (WGS) entry which is preliminary data.</text>
</comment>
<sequence length="76" mass="9206">MSKTKFYTKRDRFKNLAEKRTNEVLYKLKVLSNCANRQLYEYTDDEIKSIFKAIEAYLEEVKDKFNSPKEKVFKLK</sequence>
<dbReference type="EMBL" id="PEZZ01000015">
    <property type="protein sequence ID" value="PIS05233.1"/>
    <property type="molecule type" value="Genomic_DNA"/>
</dbReference>
<protein>
    <submittedName>
        <fullName evidence="1">Uncharacterized protein</fullName>
    </submittedName>
</protein>
<dbReference type="AlphaFoldDB" id="A0A2H0W1J8"/>
<reference evidence="2" key="1">
    <citation type="submission" date="2017-09" db="EMBL/GenBank/DDBJ databases">
        <title>Depth-based differentiation of microbial function through sediment-hosted aquifers and enrichment of novel symbionts in the deep terrestrial subsurface.</title>
        <authorList>
            <person name="Probst A.J."/>
            <person name="Ladd B."/>
            <person name="Jarett J.K."/>
            <person name="Geller-Mcgrath D.E."/>
            <person name="Sieber C.M.K."/>
            <person name="Emerson J.B."/>
            <person name="Anantharaman K."/>
            <person name="Thomas B.C."/>
            <person name="Malmstrom R."/>
            <person name="Stieglmeier M."/>
            <person name="Klingl A."/>
            <person name="Woyke T."/>
            <person name="Ryan C.M."/>
            <person name="Banfield J.F."/>
        </authorList>
    </citation>
    <scope>NUCLEOTIDE SEQUENCE [LARGE SCALE GENOMIC DNA]</scope>
</reference>
<evidence type="ECO:0000313" key="2">
    <source>
        <dbReference type="Proteomes" id="UP000230935"/>
    </source>
</evidence>
<name>A0A2H0W1J8_9BACT</name>